<reference evidence="1 2" key="1">
    <citation type="submission" date="2024-05" db="EMBL/GenBank/DDBJ databases">
        <title>Genome sequencing and assembly of Indian major carp, Cirrhinus mrigala (Hamilton, 1822).</title>
        <authorList>
            <person name="Mohindra V."/>
            <person name="Chowdhury L.M."/>
            <person name="Lal K."/>
            <person name="Jena J.K."/>
        </authorList>
    </citation>
    <scope>NUCLEOTIDE SEQUENCE [LARGE SCALE GENOMIC DNA]</scope>
    <source>
        <strain evidence="1">CM1030</strain>
        <tissue evidence="1">Blood</tissue>
    </source>
</reference>
<comment type="caution">
    <text evidence="1">The sequence shown here is derived from an EMBL/GenBank/DDBJ whole genome shotgun (WGS) entry which is preliminary data.</text>
</comment>
<evidence type="ECO:0000313" key="1">
    <source>
        <dbReference type="EMBL" id="KAL0189670.1"/>
    </source>
</evidence>
<sequence length="57" mass="6463">YYSNYSSSFTDPDESVDRINVIVKCAGKTMEVDMYPLQRISVLLTDACERAGKKPEK</sequence>
<accession>A0ABD0QV83</accession>
<gene>
    <name evidence="1" type="ORF">M9458_016769</name>
</gene>
<name>A0ABD0QV83_CIRMR</name>
<organism evidence="1 2">
    <name type="scientific">Cirrhinus mrigala</name>
    <name type="common">Mrigala</name>
    <dbReference type="NCBI Taxonomy" id="683832"/>
    <lineage>
        <taxon>Eukaryota</taxon>
        <taxon>Metazoa</taxon>
        <taxon>Chordata</taxon>
        <taxon>Craniata</taxon>
        <taxon>Vertebrata</taxon>
        <taxon>Euteleostomi</taxon>
        <taxon>Actinopterygii</taxon>
        <taxon>Neopterygii</taxon>
        <taxon>Teleostei</taxon>
        <taxon>Ostariophysi</taxon>
        <taxon>Cypriniformes</taxon>
        <taxon>Cyprinidae</taxon>
        <taxon>Labeoninae</taxon>
        <taxon>Labeonini</taxon>
        <taxon>Cirrhinus</taxon>
    </lineage>
</organism>
<keyword evidence="2" id="KW-1185">Reference proteome</keyword>
<protein>
    <submittedName>
        <fullName evidence="1">Uncharacterized protein</fullName>
    </submittedName>
</protein>
<feature type="non-terminal residue" evidence="1">
    <location>
        <position position="57"/>
    </location>
</feature>
<dbReference type="EMBL" id="JAMKFB020000007">
    <property type="protein sequence ID" value="KAL0189670.1"/>
    <property type="molecule type" value="Genomic_DNA"/>
</dbReference>
<proteinExistence type="predicted"/>
<dbReference type="AlphaFoldDB" id="A0ABD0QV83"/>
<feature type="non-terminal residue" evidence="1">
    <location>
        <position position="1"/>
    </location>
</feature>
<evidence type="ECO:0000313" key="2">
    <source>
        <dbReference type="Proteomes" id="UP001529510"/>
    </source>
</evidence>
<dbReference type="Proteomes" id="UP001529510">
    <property type="component" value="Unassembled WGS sequence"/>
</dbReference>